<evidence type="ECO:0000256" key="3">
    <source>
        <dbReference type="ARBA" id="ARBA00022840"/>
    </source>
</evidence>
<sequence length="1272" mass="144914">MERIHVSVRPRPLSPEDAKTTPWRISGNSIFIPNPPSKFEFDHVFGEDCKTEDVYRARTGDIVSAAVRGFNGTVFAYGQTSSGKTHTMRGSSSELGVIPLAVHDLFNIIQQEIDREFLLRMSYMEIYNEEINDLLAPEHRKLQIHESIDRGIFVAGLREEIVASADQVLEFMAFGESHRHIGETNMNVYSSRSHTIFRMIIESREKAEGAEADLSCDAVRVSFLNLVDLAGSERATKTGAEGVRLKEGSHINKSLMTLGTVIKKLSEGVESQGGHVPYRDSKLTRILQPALGGNANTAIICNITLAQIHADETKSSLQFASRALRVTNCAHVNEILTDAALLKRQKKEIEELRGKLQGLHSEHQEDEILNLRNTLLKSELERERIALELEEEKRAHAEREKRLQEQANKRIENLSSMVFCANKEETSDVFRKAKRRDTWCPGNLAREKLKQLSSVVEKKTVEKSTREDRTMGPLLPFEDLVKEESTELCKQDKGCKDSAVDDCTLPDPRALLHVTSRRKVPSTKINLPKESNDLAEIQTEYENLLLKYETHRTVSDIQIDYLARKLAEADFGVDEKCSECAARNNTAISHPDGNSSLRESDVIVIKQLQEKIALLEMEKSSSQQNLDCAFGLATEQTLFAQEKCEKLYEELLLAREEATLAHETLASTQTITEESDWLMSLIKEAQEIKLEFENSKHVIESISSVAEELLHFLPNLLLDVTPSASQNSVKIISIIRSHEEVQSCLRKKVHELEDEKLVLYTQASELRSKTEELNLEVENSAKFVVELKEEHEMEKSECLSQIQMLQREISSLSSTSMAKEKESIRKDLEKTKLKLKDTESKLRNAIQDKTKLEVEKSCAEREIKRLQGQQVKLERDMSKRESIIGRRLDSTVDMSSNMFDRKRAKGSSALAEHAMQEEHKKLEVLAFEMEATIASLEDQLAMTNEEKNEATSRAEILAFDLQTLSDELHVSHSELSTLKEEVSVLRTSLEESKFHGLKLEISLKTSSEEKEELLMQLTEALLSMEEEKAIWSSKEKASVEVIEGKEKLHNTELALLSKELSEAKNELEICRKKCNDYEEWLTRLEEKANVGKQCSKEHLEFHPSINEQKASDDLSKMFPEILNPELNSKCQNIFEQIKTLQLALSEVREEREYLLGRVQELEASCSESTADFQVMQLKRELEEQSDKLAKIEVNMRIDRVNNSKEKAKLRMRLRGMQDKLDVFRIRYQESVDELDYMNKKFEEASAKLKNQLAAYGTLVLDLKRQLAASTRQ</sequence>
<dbReference type="InterPro" id="IPR036961">
    <property type="entry name" value="Kinesin_motor_dom_sf"/>
</dbReference>
<dbReference type="GO" id="GO:0033044">
    <property type="term" value="P:regulation of chromosome organization"/>
    <property type="evidence" value="ECO:0007669"/>
    <property type="project" value="UniProtKB-ARBA"/>
</dbReference>
<dbReference type="InterPro" id="IPR001752">
    <property type="entry name" value="Kinesin_motor_dom"/>
</dbReference>
<feature type="coiled-coil region" evidence="7">
    <location>
        <begin position="1007"/>
        <end position="1073"/>
    </location>
</feature>
<dbReference type="GO" id="GO:0042327">
    <property type="term" value="P:positive regulation of phosphorylation"/>
    <property type="evidence" value="ECO:0007669"/>
    <property type="project" value="UniProtKB-ARBA"/>
</dbReference>
<reference evidence="9 10" key="1">
    <citation type="submission" date="2024-12" db="EMBL/GenBank/DDBJ databases">
        <title>The unique morphological basis and parallel evolutionary history of personate flowers in Penstemon.</title>
        <authorList>
            <person name="Depatie T.H."/>
            <person name="Wessinger C.A."/>
        </authorList>
    </citation>
    <scope>NUCLEOTIDE SEQUENCE [LARGE SCALE GENOMIC DNA]</scope>
    <source>
        <strain evidence="9">WTNN_2</strain>
        <tissue evidence="9">Leaf</tissue>
    </source>
</reference>
<dbReference type="GO" id="GO:0000779">
    <property type="term" value="C:condensed chromosome, centromeric region"/>
    <property type="evidence" value="ECO:0007669"/>
    <property type="project" value="UniProtKB-ARBA"/>
</dbReference>
<comment type="caution">
    <text evidence="9">The sequence shown here is derived from an EMBL/GenBank/DDBJ whole genome shotgun (WGS) entry which is preliminary data.</text>
</comment>
<dbReference type="GO" id="GO:0000226">
    <property type="term" value="P:microtubule cytoskeleton organization"/>
    <property type="evidence" value="ECO:0007669"/>
    <property type="project" value="UniProtKB-ARBA"/>
</dbReference>
<dbReference type="PROSITE" id="PS50067">
    <property type="entry name" value="KINESIN_MOTOR_2"/>
    <property type="match status" value="1"/>
</dbReference>
<evidence type="ECO:0000256" key="5">
    <source>
        <dbReference type="ARBA" id="ARBA00023175"/>
    </source>
</evidence>
<feature type="coiled-coil region" evidence="7">
    <location>
        <begin position="788"/>
        <end position="876"/>
    </location>
</feature>
<dbReference type="EMBL" id="JBJXBP010000007">
    <property type="protein sequence ID" value="KAL3819709.1"/>
    <property type="molecule type" value="Genomic_DNA"/>
</dbReference>
<evidence type="ECO:0000259" key="8">
    <source>
        <dbReference type="PROSITE" id="PS50067"/>
    </source>
</evidence>
<dbReference type="InterPro" id="IPR027640">
    <property type="entry name" value="Kinesin-like_fam"/>
</dbReference>
<organism evidence="9 10">
    <name type="scientific">Penstemon smallii</name>
    <dbReference type="NCBI Taxonomy" id="265156"/>
    <lineage>
        <taxon>Eukaryota</taxon>
        <taxon>Viridiplantae</taxon>
        <taxon>Streptophyta</taxon>
        <taxon>Embryophyta</taxon>
        <taxon>Tracheophyta</taxon>
        <taxon>Spermatophyta</taxon>
        <taxon>Magnoliopsida</taxon>
        <taxon>eudicotyledons</taxon>
        <taxon>Gunneridae</taxon>
        <taxon>Pentapetalae</taxon>
        <taxon>asterids</taxon>
        <taxon>lamiids</taxon>
        <taxon>Lamiales</taxon>
        <taxon>Plantaginaceae</taxon>
        <taxon>Cheloneae</taxon>
        <taxon>Penstemon</taxon>
    </lineage>
</organism>
<keyword evidence="3 6" id="KW-0067">ATP-binding</keyword>
<dbReference type="AlphaFoldDB" id="A0ABD3S5C9"/>
<evidence type="ECO:0000256" key="2">
    <source>
        <dbReference type="ARBA" id="ARBA00022741"/>
    </source>
</evidence>
<protein>
    <recommendedName>
        <fullName evidence="8">Kinesin motor domain-containing protein</fullName>
    </recommendedName>
</protein>
<evidence type="ECO:0000256" key="1">
    <source>
        <dbReference type="ARBA" id="ARBA00007310"/>
    </source>
</evidence>
<dbReference type="GO" id="GO:0000278">
    <property type="term" value="P:mitotic cell cycle"/>
    <property type="evidence" value="ECO:0007669"/>
    <property type="project" value="UniProtKB-ARBA"/>
</dbReference>
<feature type="binding site" evidence="6">
    <location>
        <begin position="78"/>
        <end position="85"/>
    </location>
    <ligand>
        <name>ATP</name>
        <dbReference type="ChEBI" id="CHEBI:30616"/>
    </ligand>
</feature>
<accession>A0ABD3S5C9</accession>
<feature type="coiled-coil region" evidence="7">
    <location>
        <begin position="332"/>
        <end position="417"/>
    </location>
</feature>
<name>A0ABD3S5C9_9LAMI</name>
<dbReference type="Gene3D" id="3.40.850.10">
    <property type="entry name" value="Kinesin motor domain"/>
    <property type="match status" value="1"/>
</dbReference>
<dbReference type="Proteomes" id="UP001634393">
    <property type="component" value="Unassembled WGS sequence"/>
</dbReference>
<dbReference type="InterPro" id="IPR027417">
    <property type="entry name" value="P-loop_NTPase"/>
</dbReference>
<dbReference type="PANTHER" id="PTHR47968">
    <property type="entry name" value="CENTROMERE PROTEIN E"/>
    <property type="match status" value="1"/>
</dbReference>
<dbReference type="GO" id="GO:0008608">
    <property type="term" value="P:attachment of spindle microtubules to kinetochore"/>
    <property type="evidence" value="ECO:0007669"/>
    <property type="project" value="UniProtKB-ARBA"/>
</dbReference>
<dbReference type="GO" id="GO:1901987">
    <property type="term" value="P:regulation of cell cycle phase transition"/>
    <property type="evidence" value="ECO:0007669"/>
    <property type="project" value="UniProtKB-ARBA"/>
</dbReference>
<proteinExistence type="inferred from homology"/>
<dbReference type="SUPFAM" id="SSF52540">
    <property type="entry name" value="P-loop containing nucleoside triphosphate hydrolases"/>
    <property type="match status" value="1"/>
</dbReference>
<dbReference type="Pfam" id="PF00225">
    <property type="entry name" value="Kinesin"/>
    <property type="match status" value="1"/>
</dbReference>
<dbReference type="FunFam" id="3.40.850.10:FF:000026">
    <property type="entry name" value="Centromere-associated protein E"/>
    <property type="match status" value="1"/>
</dbReference>
<evidence type="ECO:0000256" key="4">
    <source>
        <dbReference type="ARBA" id="ARBA00023054"/>
    </source>
</evidence>
<evidence type="ECO:0000256" key="6">
    <source>
        <dbReference type="PROSITE-ProRule" id="PRU00283"/>
    </source>
</evidence>
<dbReference type="PRINTS" id="PR00380">
    <property type="entry name" value="KINESINHEAVY"/>
</dbReference>
<comment type="similarity">
    <text evidence="1">Belongs to the TRAFAC class myosin-kinesin ATPase superfamily. Kinesin family. KIN-7 subfamily.</text>
</comment>
<feature type="domain" description="Kinesin motor" evidence="8">
    <location>
        <begin position="3"/>
        <end position="326"/>
    </location>
</feature>
<dbReference type="SMART" id="SM00129">
    <property type="entry name" value="KISc"/>
    <property type="match status" value="1"/>
</dbReference>
<evidence type="ECO:0000313" key="9">
    <source>
        <dbReference type="EMBL" id="KAL3819709.1"/>
    </source>
</evidence>
<dbReference type="CDD" id="cd01374">
    <property type="entry name" value="KISc_CENP_E"/>
    <property type="match status" value="1"/>
</dbReference>
<dbReference type="GO" id="GO:0043515">
    <property type="term" value="F:kinetochore binding"/>
    <property type="evidence" value="ECO:0007669"/>
    <property type="project" value="UniProtKB-ARBA"/>
</dbReference>
<dbReference type="PANTHER" id="PTHR47968:SF75">
    <property type="entry name" value="CENTROMERE-ASSOCIATED PROTEIN E"/>
    <property type="match status" value="1"/>
</dbReference>
<gene>
    <name evidence="9" type="ORF">ACJIZ3_005614</name>
</gene>
<keyword evidence="4 7" id="KW-0175">Coiled coil</keyword>
<evidence type="ECO:0000313" key="10">
    <source>
        <dbReference type="Proteomes" id="UP001634393"/>
    </source>
</evidence>
<keyword evidence="2 6" id="KW-0547">Nucleotide-binding</keyword>
<dbReference type="GO" id="GO:0140694">
    <property type="term" value="P:membraneless organelle assembly"/>
    <property type="evidence" value="ECO:0007669"/>
    <property type="project" value="UniProtKB-ARBA"/>
</dbReference>
<keyword evidence="10" id="KW-1185">Reference proteome</keyword>
<feature type="coiled-coil region" evidence="7">
    <location>
        <begin position="1130"/>
        <end position="1194"/>
    </location>
</feature>
<feature type="coiled-coil region" evidence="7">
    <location>
        <begin position="919"/>
        <end position="953"/>
    </location>
</feature>
<keyword evidence="5 6" id="KW-0505">Motor protein</keyword>
<dbReference type="GO" id="GO:0005524">
    <property type="term" value="F:ATP binding"/>
    <property type="evidence" value="ECO:0007669"/>
    <property type="project" value="UniProtKB-UniRule"/>
</dbReference>
<dbReference type="GO" id="GO:0003774">
    <property type="term" value="F:cytoskeletal motor activity"/>
    <property type="evidence" value="ECO:0007669"/>
    <property type="project" value="UniProtKB-UniRule"/>
</dbReference>
<evidence type="ECO:0000256" key="7">
    <source>
        <dbReference type="SAM" id="Coils"/>
    </source>
</evidence>